<feature type="region of interest" description="Disordered" evidence="5">
    <location>
        <begin position="971"/>
        <end position="1003"/>
    </location>
</feature>
<evidence type="ECO:0000259" key="7">
    <source>
        <dbReference type="Pfam" id="PF13515"/>
    </source>
</evidence>
<dbReference type="EMBL" id="RSCD01000021">
    <property type="protein sequence ID" value="RSH85183.1"/>
    <property type="molecule type" value="Genomic_DNA"/>
</dbReference>
<dbReference type="Pfam" id="PF13515">
    <property type="entry name" value="FUSC_2"/>
    <property type="match status" value="1"/>
</dbReference>
<evidence type="ECO:0000256" key="6">
    <source>
        <dbReference type="SAM" id="Phobius"/>
    </source>
</evidence>
<feature type="transmembrane region" description="Helical" evidence="6">
    <location>
        <begin position="156"/>
        <end position="174"/>
    </location>
</feature>
<dbReference type="InterPro" id="IPR049453">
    <property type="entry name" value="Memb_transporter_dom"/>
</dbReference>
<evidence type="ECO:0000256" key="5">
    <source>
        <dbReference type="SAM" id="MobiDB-lite"/>
    </source>
</evidence>
<feature type="compositionally biased region" description="Polar residues" evidence="5">
    <location>
        <begin position="468"/>
        <end position="480"/>
    </location>
</feature>
<feature type="transmembrane region" description="Helical" evidence="6">
    <location>
        <begin position="65"/>
        <end position="86"/>
    </location>
</feature>
<protein>
    <recommendedName>
        <fullName evidence="7">Integral membrane bound transporter domain-containing protein</fullName>
    </recommendedName>
</protein>
<feature type="compositionally biased region" description="Acidic residues" evidence="5">
    <location>
        <begin position="227"/>
        <end position="236"/>
    </location>
</feature>
<gene>
    <name evidence="8" type="ORF">EHS25_004990</name>
</gene>
<feature type="transmembrane region" description="Helical" evidence="6">
    <location>
        <begin position="38"/>
        <end position="58"/>
    </location>
</feature>
<evidence type="ECO:0000256" key="1">
    <source>
        <dbReference type="ARBA" id="ARBA00004141"/>
    </source>
</evidence>
<dbReference type="OrthoDB" id="68611at2759"/>
<evidence type="ECO:0000313" key="9">
    <source>
        <dbReference type="Proteomes" id="UP000279259"/>
    </source>
</evidence>
<feature type="compositionally biased region" description="Basic and acidic residues" evidence="5">
    <location>
        <begin position="971"/>
        <end position="990"/>
    </location>
</feature>
<dbReference type="Proteomes" id="UP000279259">
    <property type="component" value="Unassembled WGS sequence"/>
</dbReference>
<keyword evidence="9" id="KW-1185">Reference proteome</keyword>
<sequence>MPAIWVQRIRALLVPLISAFLCFVFVVIRPLGQLGGDYSFLCYTSLLLFFFPSGRISAQIEATVLGVLGAALGLAWSMVALAIAAYCGRLYGADSSQPRAILGTSLGLMSFVGGFVRSYSPRLTAASRIFLFYPIFLLTSAQSITYVKGSYFTNEFLVAVFAAAFALVPTLLLSHSSSGPQLGRLIVGSLHTTCDLLPLSLSEILQLKSGTSAPPEHAGADDIEAANEASDDDGVAPDEKRKHAEQTRLSKSLRQSISQMRVTYDLYRGRVTRSKVHPTQLSGVVSALRRVARNPLLAPTSHIPGERIRAALERARQHAPYHPSSMHSDQRTPRSLSRLTTRLETLSPTPRRAASSVRLSVDPRLQFRSFPGTPSPTGQHHRRARSRASLAQAGVEAACDHLVSVVTDGLRRAAMDLATVCGWAQRDSKSVSSDPKRDLEQLKLELEEALADFQGKLAGLLDSGITLPASTNESGESTPVSPDYASAMDMRDTPLHSTVGRDHFRLAFYMTALLDLGKDVDRFLAFVIHVTNRAGTSRRWRFPSLRTWFGTDDLESTMPGDPVGQTDPSDRVVAATENENEGDVPEEGNLDFIQASTKTARRAPVASRGVTDSLELAWRRVWDNRGVIRGRIALSHLIHLSRHSRHVLYALKLAAGISLLALPAFLPPGQAGRMWFEDFRGAWTVLSYMYVLEVHTGATLRVGFFRMIGTFLGAVAAFVCTLIAHDNPYALVTLATACSVPISYTILFTTFPGVGIVAGITLPPLLFLNYLGLANGQSAFTLAWHRFVDIEIGIVAAVLVGTLIWPNHARVRYFHAVSSTLDRLTEYYLRMSRDNLRSSLVYQNDKKQYSALESEIRSGVVVSRSLIKIQRDEFSLLPRPIKLYTEIIDSIERLIDACDEVRTLRFSVPRKATVLDMLPIRRELVSAVLINLWAVAQAFRSRAPLPQFLPEARVPLEELMEAIDEQAMRIRRERKEKDRDRGRKAVRDEAPTPTPTGMTLENESGRDELAILYAMAENEALGEVCNNLDELVAAARTLFGTQSFLDARESRMYPSSATEPASPE</sequence>
<dbReference type="PANTHER" id="PTHR47804">
    <property type="entry name" value="60S RIBOSOMAL PROTEIN L19"/>
    <property type="match status" value="1"/>
</dbReference>
<evidence type="ECO:0000256" key="4">
    <source>
        <dbReference type="ARBA" id="ARBA00023136"/>
    </source>
</evidence>
<feature type="transmembrane region" description="Helical" evidence="6">
    <location>
        <begin position="753"/>
        <end position="771"/>
    </location>
</feature>
<keyword evidence="3 6" id="KW-1133">Transmembrane helix</keyword>
<feature type="transmembrane region" description="Helical" evidence="6">
    <location>
        <begin position="647"/>
        <end position="666"/>
    </location>
</feature>
<accession>A0A427Y2C7</accession>
<organism evidence="8 9">
    <name type="scientific">Saitozyma podzolica</name>
    <dbReference type="NCBI Taxonomy" id="1890683"/>
    <lineage>
        <taxon>Eukaryota</taxon>
        <taxon>Fungi</taxon>
        <taxon>Dikarya</taxon>
        <taxon>Basidiomycota</taxon>
        <taxon>Agaricomycotina</taxon>
        <taxon>Tremellomycetes</taxon>
        <taxon>Tremellales</taxon>
        <taxon>Trimorphomycetaceae</taxon>
        <taxon>Saitozyma</taxon>
    </lineage>
</organism>
<keyword evidence="2 6" id="KW-0812">Transmembrane</keyword>
<feature type="region of interest" description="Disordered" evidence="5">
    <location>
        <begin position="468"/>
        <end position="487"/>
    </location>
</feature>
<dbReference type="STRING" id="1890683.A0A427Y2C7"/>
<comment type="caution">
    <text evidence="8">The sequence shown here is derived from an EMBL/GenBank/DDBJ whole genome shotgun (WGS) entry which is preliminary data.</text>
</comment>
<feature type="region of interest" description="Disordered" evidence="5">
    <location>
        <begin position="227"/>
        <end position="254"/>
    </location>
</feature>
<feature type="transmembrane region" description="Helical" evidence="6">
    <location>
        <begin position="123"/>
        <end position="144"/>
    </location>
</feature>
<evidence type="ECO:0000313" key="8">
    <source>
        <dbReference type="EMBL" id="RSH85183.1"/>
    </source>
</evidence>
<dbReference type="GO" id="GO:0016020">
    <property type="term" value="C:membrane"/>
    <property type="evidence" value="ECO:0007669"/>
    <property type="project" value="UniProtKB-SubCell"/>
</dbReference>
<feature type="transmembrane region" description="Helical" evidence="6">
    <location>
        <begin position="12"/>
        <end position="32"/>
    </location>
</feature>
<reference evidence="8 9" key="1">
    <citation type="submission" date="2018-11" db="EMBL/GenBank/DDBJ databases">
        <title>Genome sequence of Saitozyma podzolica DSM 27192.</title>
        <authorList>
            <person name="Aliyu H."/>
            <person name="Gorte O."/>
            <person name="Ochsenreither K."/>
        </authorList>
    </citation>
    <scope>NUCLEOTIDE SEQUENCE [LARGE SCALE GENOMIC DNA]</scope>
    <source>
        <strain evidence="8 9">DSM 27192</strain>
    </source>
</reference>
<proteinExistence type="predicted"/>
<dbReference type="PANTHER" id="PTHR47804:SF3">
    <property type="entry name" value="PROTEIN BRE4"/>
    <property type="match status" value="1"/>
</dbReference>
<comment type="subcellular location">
    <subcellularLocation>
        <location evidence="1">Membrane</location>
        <topology evidence="1">Multi-pass membrane protein</topology>
    </subcellularLocation>
</comment>
<feature type="region of interest" description="Disordered" evidence="5">
    <location>
        <begin position="315"/>
        <end position="336"/>
    </location>
</feature>
<feature type="transmembrane region" description="Helical" evidence="6">
    <location>
        <begin position="98"/>
        <end position="116"/>
    </location>
</feature>
<dbReference type="InterPro" id="IPR052430">
    <property type="entry name" value="IVT-Associated"/>
</dbReference>
<feature type="transmembrane region" description="Helical" evidence="6">
    <location>
        <begin position="704"/>
        <end position="724"/>
    </location>
</feature>
<dbReference type="AlphaFoldDB" id="A0A427Y2C7"/>
<feature type="transmembrane region" description="Helical" evidence="6">
    <location>
        <begin position="783"/>
        <end position="805"/>
    </location>
</feature>
<keyword evidence="4 6" id="KW-0472">Membrane</keyword>
<name>A0A427Y2C7_9TREE</name>
<feature type="compositionally biased region" description="Basic and acidic residues" evidence="5">
    <location>
        <begin position="237"/>
        <end position="248"/>
    </location>
</feature>
<feature type="domain" description="Integral membrane bound transporter" evidence="7">
    <location>
        <begin position="675"/>
        <end position="800"/>
    </location>
</feature>
<feature type="region of interest" description="Disordered" evidence="5">
    <location>
        <begin position="365"/>
        <end position="389"/>
    </location>
</feature>
<evidence type="ECO:0000256" key="3">
    <source>
        <dbReference type="ARBA" id="ARBA00022989"/>
    </source>
</evidence>
<evidence type="ECO:0000256" key="2">
    <source>
        <dbReference type="ARBA" id="ARBA00022692"/>
    </source>
</evidence>